<reference evidence="2" key="2">
    <citation type="submission" date="2019-01" db="UniProtKB">
        <authorList>
            <consortium name="EnsemblPlants"/>
        </authorList>
    </citation>
    <scope>IDENTIFICATION</scope>
    <source>
        <strain evidence="2">cv. Heinz 1706</strain>
    </source>
</reference>
<sequence length="148" mass="16579">MPKASDLLLSVSVCAETYKTKIIDLALASSEELRQMAQQQEPLWLFDTNKQTEVLNEVEYKRRFAHLDPTLEEIIKLIANGGGPIDMTNFNGNVDIEMGNSSIPSVIEASRAIGIVLVDPINLVHMLMDVGHMCSPTLFQKQQILEFY</sequence>
<dbReference type="OMA" id="AYINMAP"/>
<dbReference type="Proteomes" id="UP000004994">
    <property type="component" value="Chromosome 10"/>
</dbReference>
<dbReference type="STRING" id="4081.A0A3Q7IA58"/>
<dbReference type="AlphaFoldDB" id="A0A3Q7IA58"/>
<evidence type="ECO:0000313" key="2">
    <source>
        <dbReference type="EnsemblPlants" id="Solyc10g006427.1.1"/>
    </source>
</evidence>
<dbReference type="GO" id="GO:0003677">
    <property type="term" value="F:DNA binding"/>
    <property type="evidence" value="ECO:0007669"/>
    <property type="project" value="UniProtKB-KW"/>
</dbReference>
<dbReference type="InterPro" id="IPR042160">
    <property type="entry name" value="HD-Zip_IV"/>
</dbReference>
<keyword evidence="3" id="KW-1185">Reference proteome</keyword>
<dbReference type="InterPro" id="IPR002913">
    <property type="entry name" value="START_lipid-bd_dom"/>
</dbReference>
<name>A0A3Q7IA58_SOLLC</name>
<feature type="domain" description="START" evidence="1">
    <location>
        <begin position="15"/>
        <end position="148"/>
    </location>
</feature>
<evidence type="ECO:0000259" key="1">
    <source>
        <dbReference type="PROSITE" id="PS50848"/>
    </source>
</evidence>
<dbReference type="EnsemblPlants" id="Solyc10g006427.1.1">
    <property type="protein sequence ID" value="Solyc10g006427.1.1"/>
    <property type="gene ID" value="Solyc10g006427.1"/>
</dbReference>
<organism evidence="2">
    <name type="scientific">Solanum lycopersicum</name>
    <name type="common">Tomato</name>
    <name type="synonym">Lycopersicon esculentum</name>
    <dbReference type="NCBI Taxonomy" id="4081"/>
    <lineage>
        <taxon>Eukaryota</taxon>
        <taxon>Viridiplantae</taxon>
        <taxon>Streptophyta</taxon>
        <taxon>Embryophyta</taxon>
        <taxon>Tracheophyta</taxon>
        <taxon>Spermatophyta</taxon>
        <taxon>Magnoliopsida</taxon>
        <taxon>eudicotyledons</taxon>
        <taxon>Gunneridae</taxon>
        <taxon>Pentapetalae</taxon>
        <taxon>asterids</taxon>
        <taxon>lamiids</taxon>
        <taxon>Solanales</taxon>
        <taxon>Solanaceae</taxon>
        <taxon>Solanoideae</taxon>
        <taxon>Solaneae</taxon>
        <taxon>Solanum</taxon>
        <taxon>Solanum subgen. Lycopersicon</taxon>
    </lineage>
</organism>
<dbReference type="PANTHER" id="PTHR45654:SF15">
    <property type="entry name" value="HOMEOBOX-LEUCINE ZIPPER PROTEIN PROTODERMAL FACTOR 2-LIKE"/>
    <property type="match status" value="1"/>
</dbReference>
<dbReference type="GO" id="GO:0008289">
    <property type="term" value="F:lipid binding"/>
    <property type="evidence" value="ECO:0007669"/>
    <property type="project" value="InterPro"/>
</dbReference>
<reference evidence="2" key="1">
    <citation type="journal article" date="2012" name="Nature">
        <title>The tomato genome sequence provides insights into fleshy fruit evolution.</title>
        <authorList>
            <consortium name="Tomato Genome Consortium"/>
        </authorList>
    </citation>
    <scope>NUCLEOTIDE SEQUENCE [LARGE SCALE GENOMIC DNA]</scope>
    <source>
        <strain evidence="2">cv. Heinz 1706</strain>
    </source>
</reference>
<dbReference type="InParanoid" id="A0A3Q7IA58"/>
<accession>A0A3Q7IA58</accession>
<dbReference type="Gramene" id="Solyc10g006427.1.1">
    <property type="protein sequence ID" value="Solyc10g006427.1.1"/>
    <property type="gene ID" value="Solyc10g006427.1"/>
</dbReference>
<dbReference type="PROSITE" id="PS50848">
    <property type="entry name" value="START"/>
    <property type="match status" value="1"/>
</dbReference>
<proteinExistence type="predicted"/>
<dbReference type="PANTHER" id="PTHR45654">
    <property type="entry name" value="HOMEOBOX-LEUCINE ZIPPER PROTEIN MERISTEM L1"/>
    <property type="match status" value="1"/>
</dbReference>
<evidence type="ECO:0000313" key="3">
    <source>
        <dbReference type="Proteomes" id="UP000004994"/>
    </source>
</evidence>
<protein>
    <recommendedName>
        <fullName evidence="1">START domain-containing protein</fullName>
    </recommendedName>
</protein>